<accession>A0A2J8PXS3</accession>
<evidence type="ECO:0000313" key="3">
    <source>
        <dbReference type="Proteomes" id="UP000236370"/>
    </source>
</evidence>
<feature type="non-terminal residue" evidence="2">
    <location>
        <position position="1"/>
    </location>
</feature>
<comment type="caution">
    <text evidence="2">The sequence shown here is derived from an EMBL/GenBank/DDBJ whole genome shotgun (WGS) entry which is preliminary data.</text>
</comment>
<name>A0A2J8PXS3_PANTR</name>
<dbReference type="Proteomes" id="UP000236370">
    <property type="component" value="Unassembled WGS sequence"/>
</dbReference>
<organism evidence="2 3">
    <name type="scientific">Pan troglodytes</name>
    <name type="common">Chimpanzee</name>
    <dbReference type="NCBI Taxonomy" id="9598"/>
    <lineage>
        <taxon>Eukaryota</taxon>
        <taxon>Metazoa</taxon>
        <taxon>Chordata</taxon>
        <taxon>Craniata</taxon>
        <taxon>Vertebrata</taxon>
        <taxon>Euteleostomi</taxon>
        <taxon>Mammalia</taxon>
        <taxon>Eutheria</taxon>
        <taxon>Euarchontoglires</taxon>
        <taxon>Primates</taxon>
        <taxon>Haplorrhini</taxon>
        <taxon>Catarrhini</taxon>
        <taxon>Hominidae</taxon>
        <taxon>Pan</taxon>
    </lineage>
</organism>
<dbReference type="EMBL" id="NBAG03000115">
    <property type="protein sequence ID" value="PNI88820.1"/>
    <property type="molecule type" value="Genomic_DNA"/>
</dbReference>
<feature type="coiled-coil region" evidence="1">
    <location>
        <begin position="35"/>
        <end position="62"/>
    </location>
</feature>
<dbReference type="AlphaFoldDB" id="A0A2J8PXS3"/>
<protein>
    <submittedName>
        <fullName evidence="2">Uncharacterized protein</fullName>
    </submittedName>
</protein>
<sequence length="110" mass="12442">YPENLPTLKATIENKDSVLNTATKMKDVQTSTPAEQDLEMASEGEQKRLEEYENNQPQVKNQIHSRDDLDDIIQSSQTVSEDSDSLCCNCKNVILLIDQHEMKCKGRTNA</sequence>
<evidence type="ECO:0000313" key="2">
    <source>
        <dbReference type="EMBL" id="PNI88820.1"/>
    </source>
</evidence>
<gene>
    <name evidence="2" type="ORF">CK820_G0051124</name>
</gene>
<reference evidence="2 3" key="1">
    <citation type="submission" date="2017-12" db="EMBL/GenBank/DDBJ databases">
        <title>High-resolution comparative analysis of great ape genomes.</title>
        <authorList>
            <person name="Pollen A."/>
            <person name="Hastie A."/>
            <person name="Hormozdiari F."/>
            <person name="Dougherty M."/>
            <person name="Liu R."/>
            <person name="Chaisson M."/>
            <person name="Hoppe E."/>
            <person name="Hill C."/>
            <person name="Pang A."/>
            <person name="Hillier L."/>
            <person name="Baker C."/>
            <person name="Armstrong J."/>
            <person name="Shendure J."/>
            <person name="Paten B."/>
            <person name="Wilson R."/>
            <person name="Chao H."/>
            <person name="Schneider V."/>
            <person name="Ventura M."/>
            <person name="Kronenberg Z."/>
            <person name="Murali S."/>
            <person name="Gordon D."/>
            <person name="Cantsilieris S."/>
            <person name="Munson K."/>
            <person name="Nelson B."/>
            <person name="Raja A."/>
            <person name="Underwood J."/>
            <person name="Diekhans M."/>
            <person name="Fiddes I."/>
            <person name="Haussler D."/>
            <person name="Eichler E."/>
        </authorList>
    </citation>
    <scope>NUCLEOTIDE SEQUENCE [LARGE SCALE GENOMIC DNA]</scope>
    <source>
        <strain evidence="2">Yerkes chimp pedigree #C0471</strain>
    </source>
</reference>
<proteinExistence type="predicted"/>
<keyword evidence="1" id="KW-0175">Coiled coil</keyword>
<evidence type="ECO:0000256" key="1">
    <source>
        <dbReference type="SAM" id="Coils"/>
    </source>
</evidence>